<evidence type="ECO:0000256" key="5">
    <source>
        <dbReference type="ARBA" id="ARBA00022630"/>
    </source>
</evidence>
<feature type="domain" description="Acyl-CoA dehydrogenase/oxidase C-terminal" evidence="32">
    <location>
        <begin position="181"/>
        <end position="328"/>
    </location>
</feature>
<dbReference type="PANTHER" id="PTHR43884">
    <property type="entry name" value="ACYL-COA DEHYDROGENASE"/>
    <property type="match status" value="1"/>
</dbReference>
<evidence type="ECO:0000256" key="1">
    <source>
        <dbReference type="ARBA" id="ARBA00001974"/>
    </source>
</evidence>
<dbReference type="InterPro" id="IPR009100">
    <property type="entry name" value="AcylCoA_DH/oxidase_NM_dom_sf"/>
</dbReference>
<evidence type="ECO:0000256" key="31">
    <source>
        <dbReference type="RuleBase" id="RU362125"/>
    </source>
</evidence>
<dbReference type="FunFam" id="1.20.140.10:FF:000008">
    <property type="entry name" value="acyl-CoA dehydrogenase family member 9, mitochondrial"/>
    <property type="match status" value="1"/>
</dbReference>
<accession>A0AAX6S7L5</accession>
<evidence type="ECO:0000256" key="15">
    <source>
        <dbReference type="ARBA" id="ARBA00048725"/>
    </source>
</evidence>
<dbReference type="FunFam" id="1.10.540.10:FF:000001">
    <property type="entry name" value="Very long-chain-specific acyl-CoA dehydrogenase, mitochondrial"/>
    <property type="match status" value="1"/>
</dbReference>
<evidence type="ECO:0000313" key="37">
    <source>
        <dbReference type="RefSeq" id="XP_021104453.1"/>
    </source>
</evidence>
<evidence type="ECO:0000256" key="3">
    <source>
        <dbReference type="ARBA" id="ARBA00009347"/>
    </source>
</evidence>
<dbReference type="PANTHER" id="PTHR43884:SF9">
    <property type="entry name" value="COMPLEX I ASSEMBLY FACTOR ACAD9, MITOCHONDRIAL"/>
    <property type="match status" value="1"/>
</dbReference>
<dbReference type="GO" id="GO:0003995">
    <property type="term" value="F:acyl-CoA dehydrogenase activity"/>
    <property type="evidence" value="ECO:0007669"/>
    <property type="project" value="InterPro"/>
</dbReference>
<comment type="catalytic activity">
    <reaction evidence="24">
        <text>heptadecanoyl-CoA + oxidized [electron-transfer flavoprotein] + H(+) = trans-2-heptadecenoyl-CoA + reduced [electron-transfer flavoprotein]</text>
        <dbReference type="Rhea" id="RHEA:48196"/>
        <dbReference type="Rhea" id="RHEA-COMP:10685"/>
        <dbReference type="Rhea" id="RHEA-COMP:10686"/>
        <dbReference type="ChEBI" id="CHEBI:15378"/>
        <dbReference type="ChEBI" id="CHEBI:57692"/>
        <dbReference type="ChEBI" id="CHEBI:58307"/>
        <dbReference type="ChEBI" id="CHEBI:74307"/>
        <dbReference type="ChEBI" id="CHEBI:77551"/>
    </reaction>
    <physiologicalReaction direction="left-to-right" evidence="24">
        <dbReference type="Rhea" id="RHEA:48197"/>
    </physiologicalReaction>
</comment>
<comment type="catalytic activity">
    <reaction evidence="16">
        <text>tetradecanoyl-CoA + oxidized [electron-transfer flavoprotein] + H(+) = (2E)-tetradecenoyl-CoA + reduced [electron-transfer flavoprotein]</text>
        <dbReference type="Rhea" id="RHEA:47316"/>
        <dbReference type="Rhea" id="RHEA-COMP:10685"/>
        <dbReference type="Rhea" id="RHEA-COMP:10686"/>
        <dbReference type="ChEBI" id="CHEBI:15378"/>
        <dbReference type="ChEBI" id="CHEBI:57385"/>
        <dbReference type="ChEBI" id="CHEBI:57692"/>
        <dbReference type="ChEBI" id="CHEBI:58307"/>
        <dbReference type="ChEBI" id="CHEBI:61405"/>
    </reaction>
    <physiologicalReaction direction="left-to-right" evidence="16">
        <dbReference type="Rhea" id="RHEA:47317"/>
    </physiologicalReaction>
</comment>
<dbReference type="Gene3D" id="2.40.110.10">
    <property type="entry name" value="Butyryl-CoA Dehydrogenase, subunit A, domain 2"/>
    <property type="match status" value="1"/>
</dbReference>
<dbReference type="Gene3D" id="1.10.540.10">
    <property type="entry name" value="Acyl-CoA dehydrogenase/oxidase, N-terminal domain"/>
    <property type="match status" value="1"/>
</dbReference>
<dbReference type="AlphaFoldDB" id="A0AAX6S7L5"/>
<dbReference type="InterPro" id="IPR006089">
    <property type="entry name" value="Acyl-CoA_DH_CS"/>
</dbReference>
<dbReference type="Pfam" id="PF02770">
    <property type="entry name" value="Acyl-CoA_dh_M"/>
    <property type="match status" value="1"/>
</dbReference>
<evidence type="ECO:0000259" key="34">
    <source>
        <dbReference type="Pfam" id="PF02771"/>
    </source>
</evidence>
<comment type="subunit">
    <text evidence="28">Homodimer. Interacts with NDUFAF1 and ECSIT. Part of the mitochondrial complex I assembly/MCIA complex that comprises at least the core subunits TMEM126B, NDUFAF1, ECSIT and ACAD9 and complement subunits such as COA1 and TMEM186. Interacts with TMEM70 and TMEM242.</text>
</comment>
<dbReference type="InterPro" id="IPR037069">
    <property type="entry name" value="AcylCoA_DH/ox_N_sf"/>
</dbReference>
<evidence type="ECO:0000256" key="29">
    <source>
        <dbReference type="ARBA" id="ARBA00073945"/>
    </source>
</evidence>
<evidence type="ECO:0000259" key="33">
    <source>
        <dbReference type="Pfam" id="PF02770"/>
    </source>
</evidence>
<feature type="domain" description="Acyl-CoA oxidase/dehydrogenase middle" evidence="33">
    <location>
        <begin position="69"/>
        <end position="168"/>
    </location>
</feature>
<evidence type="ECO:0000256" key="27">
    <source>
        <dbReference type="ARBA" id="ARBA00055983"/>
    </source>
</evidence>
<comment type="catalytic activity">
    <reaction evidence="22">
        <text>(9Z)-hexadecenoyl-CoA + oxidized [electron-transfer flavoprotein] + H(+) = (2E,9Z)-hexadecadienoyl-CoA + reduced [electron-transfer flavoprotein]</text>
        <dbReference type="Rhea" id="RHEA:47304"/>
        <dbReference type="Rhea" id="RHEA-COMP:10685"/>
        <dbReference type="Rhea" id="RHEA-COMP:10686"/>
        <dbReference type="ChEBI" id="CHEBI:15378"/>
        <dbReference type="ChEBI" id="CHEBI:57692"/>
        <dbReference type="ChEBI" id="CHEBI:58307"/>
        <dbReference type="ChEBI" id="CHEBI:61540"/>
        <dbReference type="ChEBI" id="CHEBI:77549"/>
    </reaction>
    <physiologicalReaction direction="left-to-right" evidence="22">
        <dbReference type="Rhea" id="RHEA:47305"/>
    </physiologicalReaction>
</comment>
<name>A0AAX6S7L5_HETGA</name>
<keyword evidence="36" id="KW-1185">Reference proteome</keyword>
<dbReference type="InterPro" id="IPR049448">
    <property type="entry name" value="ACAD9/ACADV-like_C"/>
</dbReference>
<evidence type="ECO:0000256" key="26">
    <source>
        <dbReference type="ARBA" id="ARBA00052466"/>
    </source>
</evidence>
<evidence type="ECO:0000256" key="17">
    <source>
        <dbReference type="ARBA" id="ARBA00049140"/>
    </source>
</evidence>
<comment type="subcellular location">
    <subcellularLocation>
        <location evidence="2">Mitochondrion inner membrane</location>
        <topology evidence="2">Peripheral membrane protein</topology>
        <orientation evidence="2">Matrix side</orientation>
    </subcellularLocation>
</comment>
<dbReference type="Pfam" id="PF02771">
    <property type="entry name" value="Acyl-CoA_dh_N"/>
    <property type="match status" value="1"/>
</dbReference>
<dbReference type="GO" id="GO:0006631">
    <property type="term" value="P:fatty acid metabolic process"/>
    <property type="evidence" value="ECO:0007669"/>
    <property type="project" value="UniProtKB-ARBA"/>
</dbReference>
<comment type="catalytic activity">
    <reaction evidence="13">
        <text>decanoyl-CoA + oxidized [electron-transfer flavoprotein] + H(+) = (2E)-decenoyl-CoA + reduced [electron-transfer flavoprotein]</text>
        <dbReference type="Rhea" id="RHEA:48176"/>
        <dbReference type="Rhea" id="RHEA-COMP:10685"/>
        <dbReference type="Rhea" id="RHEA-COMP:10686"/>
        <dbReference type="ChEBI" id="CHEBI:15378"/>
        <dbReference type="ChEBI" id="CHEBI:57692"/>
        <dbReference type="ChEBI" id="CHEBI:58307"/>
        <dbReference type="ChEBI" id="CHEBI:61406"/>
        <dbReference type="ChEBI" id="CHEBI:61430"/>
    </reaction>
    <physiologicalReaction direction="left-to-right" evidence="13">
        <dbReference type="Rhea" id="RHEA:48177"/>
    </physiologicalReaction>
</comment>
<organism evidence="36 37">
    <name type="scientific">Heterocephalus glaber</name>
    <name type="common">Naked mole rat</name>
    <dbReference type="NCBI Taxonomy" id="10181"/>
    <lineage>
        <taxon>Eukaryota</taxon>
        <taxon>Metazoa</taxon>
        <taxon>Chordata</taxon>
        <taxon>Craniata</taxon>
        <taxon>Vertebrata</taxon>
        <taxon>Euteleostomi</taxon>
        <taxon>Mammalia</taxon>
        <taxon>Eutheria</taxon>
        <taxon>Euarchontoglires</taxon>
        <taxon>Glires</taxon>
        <taxon>Rodentia</taxon>
        <taxon>Hystricomorpha</taxon>
        <taxon>Bathyergidae</taxon>
        <taxon>Heterocephalus</taxon>
    </lineage>
</organism>
<dbReference type="Proteomes" id="UP000694906">
    <property type="component" value="Unplaced"/>
</dbReference>
<evidence type="ECO:0000259" key="32">
    <source>
        <dbReference type="Pfam" id="PF00441"/>
    </source>
</evidence>
<evidence type="ECO:0000256" key="25">
    <source>
        <dbReference type="ARBA" id="ARBA00052438"/>
    </source>
</evidence>
<comment type="catalytic activity">
    <reaction evidence="19">
        <text>(9E)-octadecenoyl-CoA + oxidized [electron-transfer flavoprotein] + H(+) = (2E,9E)-octadecadienoyl-CoA + reduced [electron-transfer flavoprotein]</text>
        <dbReference type="Rhea" id="RHEA:48192"/>
        <dbReference type="Rhea" id="RHEA-COMP:10685"/>
        <dbReference type="Rhea" id="RHEA-COMP:10686"/>
        <dbReference type="ChEBI" id="CHEBI:15378"/>
        <dbReference type="ChEBI" id="CHEBI:57692"/>
        <dbReference type="ChEBI" id="CHEBI:58307"/>
        <dbReference type="ChEBI" id="CHEBI:77537"/>
        <dbReference type="ChEBI" id="CHEBI:77552"/>
    </reaction>
    <physiologicalReaction direction="left-to-right" evidence="19">
        <dbReference type="Rhea" id="RHEA:48193"/>
    </physiologicalReaction>
</comment>
<dbReference type="Pfam" id="PF21343">
    <property type="entry name" value="ACAD9-ACADV_C"/>
    <property type="match status" value="1"/>
</dbReference>
<keyword evidence="5 31" id="KW-0285">Flavoprotein</keyword>
<evidence type="ECO:0000256" key="21">
    <source>
        <dbReference type="ARBA" id="ARBA00051128"/>
    </source>
</evidence>
<keyword evidence="11" id="KW-0496">Mitochondrion</keyword>
<comment type="catalytic activity">
    <reaction evidence="14">
        <text>oxidized [electron-transfer flavoprotein] + hexadecanoyl-CoA + H(+) = (2E)-hexadecenoyl-CoA + reduced [electron-transfer flavoprotein]</text>
        <dbReference type="Rhea" id="RHEA:43448"/>
        <dbReference type="Rhea" id="RHEA-COMP:10685"/>
        <dbReference type="Rhea" id="RHEA-COMP:10686"/>
        <dbReference type="ChEBI" id="CHEBI:15378"/>
        <dbReference type="ChEBI" id="CHEBI:57379"/>
        <dbReference type="ChEBI" id="CHEBI:57692"/>
        <dbReference type="ChEBI" id="CHEBI:58307"/>
        <dbReference type="ChEBI" id="CHEBI:61526"/>
    </reaction>
    <physiologicalReaction direction="left-to-right" evidence="14">
        <dbReference type="Rhea" id="RHEA:43449"/>
    </physiologicalReaction>
</comment>
<evidence type="ECO:0000256" key="11">
    <source>
        <dbReference type="ARBA" id="ARBA00023128"/>
    </source>
</evidence>
<dbReference type="InterPro" id="IPR006091">
    <property type="entry name" value="Acyl-CoA_Oxase/DH_mid-dom"/>
</dbReference>
<dbReference type="GO" id="GO:0005743">
    <property type="term" value="C:mitochondrial inner membrane"/>
    <property type="evidence" value="ECO:0007669"/>
    <property type="project" value="UniProtKB-SubCell"/>
</dbReference>
<evidence type="ECO:0000256" key="20">
    <source>
        <dbReference type="ARBA" id="ARBA00050383"/>
    </source>
</evidence>
<evidence type="ECO:0000256" key="12">
    <source>
        <dbReference type="ARBA" id="ARBA00023136"/>
    </source>
</evidence>
<comment type="catalytic activity">
    <reaction evidence="25">
        <text>undecanoyl-CoA + oxidized [electron-transfer flavoprotein] + H(+) = trans-2-undecenoyl-CoA + reduced [electron-transfer flavoprotein]</text>
        <dbReference type="Rhea" id="RHEA:48200"/>
        <dbReference type="Rhea" id="RHEA-COMP:10685"/>
        <dbReference type="Rhea" id="RHEA-COMP:10686"/>
        <dbReference type="ChEBI" id="CHEBI:15378"/>
        <dbReference type="ChEBI" id="CHEBI:57692"/>
        <dbReference type="ChEBI" id="CHEBI:58307"/>
        <dbReference type="ChEBI" id="CHEBI:77547"/>
        <dbReference type="ChEBI" id="CHEBI:77548"/>
    </reaction>
    <physiologicalReaction direction="left-to-right" evidence="25">
        <dbReference type="Rhea" id="RHEA:48201"/>
    </physiologicalReaction>
</comment>
<evidence type="ECO:0000256" key="16">
    <source>
        <dbReference type="ARBA" id="ARBA00049038"/>
    </source>
</evidence>
<evidence type="ECO:0000256" key="10">
    <source>
        <dbReference type="ARBA" id="ARBA00023002"/>
    </source>
</evidence>
<evidence type="ECO:0000256" key="23">
    <source>
        <dbReference type="ARBA" id="ARBA00052172"/>
    </source>
</evidence>
<protein>
    <recommendedName>
        <fullName evidence="29">Complex I assembly factor ACAD9, mitochondrial</fullName>
    </recommendedName>
    <alternativeName>
        <fullName evidence="30">Acyl-CoA dehydrogenase family member 9</fullName>
    </alternativeName>
</protein>
<comment type="catalytic activity">
    <reaction evidence="26">
        <text>nonanoyl-CoA + oxidized [electron-transfer flavoprotein] + H(+) = (2E)-nonenoyl-CoA + reduced [electron-transfer flavoprotein]</text>
        <dbReference type="Rhea" id="RHEA:48208"/>
        <dbReference type="Rhea" id="RHEA-COMP:10685"/>
        <dbReference type="Rhea" id="RHEA-COMP:10686"/>
        <dbReference type="ChEBI" id="CHEBI:15378"/>
        <dbReference type="ChEBI" id="CHEBI:57692"/>
        <dbReference type="ChEBI" id="CHEBI:58307"/>
        <dbReference type="ChEBI" id="CHEBI:76291"/>
        <dbReference type="ChEBI" id="CHEBI:76292"/>
    </reaction>
    <physiologicalReaction direction="left-to-right" evidence="26">
        <dbReference type="Rhea" id="RHEA:48209"/>
    </physiologicalReaction>
</comment>
<evidence type="ECO:0000256" key="18">
    <source>
        <dbReference type="ARBA" id="ARBA00049224"/>
    </source>
</evidence>
<dbReference type="InterPro" id="IPR009075">
    <property type="entry name" value="AcylCo_DH/oxidase_C"/>
</dbReference>
<keyword evidence="4" id="KW-0597">Phosphoprotein</keyword>
<keyword evidence="12" id="KW-0472">Membrane</keyword>
<keyword evidence="8" id="KW-0809">Transit peptide</keyword>
<dbReference type="RefSeq" id="XP_021104453.1">
    <property type="nucleotide sequence ID" value="XM_021248794.1"/>
</dbReference>
<dbReference type="Pfam" id="PF00441">
    <property type="entry name" value="Acyl-CoA_dh_1"/>
    <property type="match status" value="1"/>
</dbReference>
<evidence type="ECO:0000256" key="24">
    <source>
        <dbReference type="ARBA" id="ARBA00052354"/>
    </source>
</evidence>
<evidence type="ECO:0000313" key="36">
    <source>
        <dbReference type="Proteomes" id="UP000694906"/>
    </source>
</evidence>
<comment type="catalytic activity">
    <reaction evidence="18">
        <text>octadecanoyl-CoA + oxidized [electron-transfer flavoprotein] + H(+) = (2E)-octadecenoyl-CoA + reduced [electron-transfer flavoprotein]</text>
        <dbReference type="Rhea" id="RHEA:47240"/>
        <dbReference type="Rhea" id="RHEA-COMP:10685"/>
        <dbReference type="Rhea" id="RHEA-COMP:10686"/>
        <dbReference type="ChEBI" id="CHEBI:15378"/>
        <dbReference type="ChEBI" id="CHEBI:57394"/>
        <dbReference type="ChEBI" id="CHEBI:57692"/>
        <dbReference type="ChEBI" id="CHEBI:58307"/>
        <dbReference type="ChEBI" id="CHEBI:71412"/>
    </reaction>
    <physiologicalReaction direction="left-to-right" evidence="18">
        <dbReference type="Rhea" id="RHEA:47241"/>
    </physiologicalReaction>
</comment>
<feature type="domain" description="Acyl-CoA dehydrogenase/oxidase N-terminal" evidence="34">
    <location>
        <begin position="1"/>
        <end position="65"/>
    </location>
</feature>
<dbReference type="InterPro" id="IPR013786">
    <property type="entry name" value="AcylCoA_DH/ox_N"/>
</dbReference>
<evidence type="ECO:0000256" key="6">
    <source>
        <dbReference type="ARBA" id="ARBA00022792"/>
    </source>
</evidence>
<evidence type="ECO:0000256" key="13">
    <source>
        <dbReference type="ARBA" id="ARBA00047546"/>
    </source>
</evidence>
<sequence>MQVPEAYGGLGLSNTMSTRLGEIVSLDGSIAVTLAAHQALGLKGIVLFGTEAQKAKYLPRLASGEHVAAFCLTEPARNDAASIRSRATLSEDKTHYVLNGSKVWITNGGLAEIFTMFAKTEVVDSDGSVKDRITAFIVERDFGGVTNGKLGDKLGLRGSNICEVHFENTRVPVVNVLGEVGGGFKVAMDVLNSGRFSLGSVVAGMLRKLIELTAEYACERKQFNRKLSEFGLIQEKFSLMAQKAYAMESMSYLTAGMLDHPECPDCSIETAMVKVFSSEGAWQCVSEALQILGGLGYMRDHPHERMLRDARALLFLEGTNEILRMFIALTGLQHAGCVLTPRIKNLKEGRLAIALETITQRMWDTLGRTVDLGLMDDPGVVHPSLGDSVAKLEENVYNFGRTVETLLLRFGKTIVEEQLLMKRVANVLINLYSMTAVLSRASRSIRIGLQDHDHEVLLASTFCAEAYFQNLFSLAQLDKYDPGNLDEQVKKVSRRILEKRTYVCAHPLDRTS</sequence>
<gene>
    <name evidence="37" type="primary">LOC101720553</name>
</gene>
<evidence type="ECO:0000256" key="22">
    <source>
        <dbReference type="ARBA" id="ARBA00051582"/>
    </source>
</evidence>
<dbReference type="GeneID" id="101720553"/>
<comment type="catalytic activity">
    <reaction evidence="20">
        <text>pentadecanoyl-CoA + oxidized [electron-transfer flavoprotein] + H(+) = (2E)-pentadecenoyl-CoA + reduced [electron-transfer flavoprotein]</text>
        <dbReference type="Rhea" id="RHEA:48204"/>
        <dbReference type="Rhea" id="RHEA-COMP:10685"/>
        <dbReference type="Rhea" id="RHEA-COMP:10686"/>
        <dbReference type="ChEBI" id="CHEBI:15378"/>
        <dbReference type="ChEBI" id="CHEBI:57692"/>
        <dbReference type="ChEBI" id="CHEBI:58307"/>
        <dbReference type="ChEBI" id="CHEBI:74309"/>
        <dbReference type="ChEBI" id="CHEBI:77545"/>
    </reaction>
    <physiologicalReaction direction="left-to-right" evidence="20">
        <dbReference type="Rhea" id="RHEA:48205"/>
    </physiologicalReaction>
</comment>
<keyword evidence="9" id="KW-0007">Acetylation</keyword>
<keyword evidence="7 31" id="KW-0274">FAD</keyword>
<keyword evidence="10 31" id="KW-0560">Oxidoreductase</keyword>
<evidence type="ECO:0000256" key="8">
    <source>
        <dbReference type="ARBA" id="ARBA00022946"/>
    </source>
</evidence>
<dbReference type="SUPFAM" id="SSF47203">
    <property type="entry name" value="Acyl-CoA dehydrogenase C-terminal domain-like"/>
    <property type="match status" value="1"/>
</dbReference>
<dbReference type="GO" id="GO:0046395">
    <property type="term" value="P:carboxylic acid catabolic process"/>
    <property type="evidence" value="ECO:0007669"/>
    <property type="project" value="UniProtKB-ARBA"/>
</dbReference>
<evidence type="ECO:0000256" key="19">
    <source>
        <dbReference type="ARBA" id="ARBA00050339"/>
    </source>
</evidence>
<comment type="similarity">
    <text evidence="3 31">Belongs to the acyl-CoA dehydrogenase family.</text>
</comment>
<evidence type="ECO:0000256" key="9">
    <source>
        <dbReference type="ARBA" id="ARBA00022990"/>
    </source>
</evidence>
<comment type="function">
    <text evidence="27">As part of the MCIA complex, primarily participates in the assembly of the mitochondrial complex I and therefore plays a role in oxidative phosphorylation. This moonlighting protein also has a dehydrogenase activity toward a broad range of substrates with greater specificity for long-chain unsaturated acyl-CoAs. However, in vivo, it does not seem to play a primary role in fatty acid oxidation. In addition, the function in complex I assembly is independent of the dehydrogenase activity of the protein.</text>
</comment>
<dbReference type="FunFam" id="1.20.140.10:FF:000023">
    <property type="entry name" value="Acyl-CoA dehydrogenase family member 9"/>
    <property type="match status" value="1"/>
</dbReference>
<keyword evidence="6" id="KW-0999">Mitochondrion inner membrane</keyword>
<dbReference type="FunFam" id="2.40.110.10:FF:000006">
    <property type="entry name" value="very long-chain specific acyl-CoA dehydrogenase, mitochondrial"/>
    <property type="match status" value="1"/>
</dbReference>
<evidence type="ECO:0000256" key="28">
    <source>
        <dbReference type="ARBA" id="ARBA00064101"/>
    </source>
</evidence>
<reference evidence="37" key="1">
    <citation type="submission" date="2025-08" db="UniProtKB">
        <authorList>
            <consortium name="RefSeq"/>
        </authorList>
    </citation>
    <scope>IDENTIFICATION</scope>
</reference>
<comment type="catalytic activity">
    <reaction evidence="15">
        <text>oxidized [electron-transfer flavoprotein] + (9Z)-octadecenoyl-CoA + H(+) = (2E,9Z)-octadecadienoyl-CoA + reduced [electron-transfer flavoprotein]</text>
        <dbReference type="Rhea" id="RHEA:47300"/>
        <dbReference type="Rhea" id="RHEA-COMP:10685"/>
        <dbReference type="Rhea" id="RHEA-COMP:10686"/>
        <dbReference type="ChEBI" id="CHEBI:15378"/>
        <dbReference type="ChEBI" id="CHEBI:57387"/>
        <dbReference type="ChEBI" id="CHEBI:57692"/>
        <dbReference type="ChEBI" id="CHEBI:58307"/>
        <dbReference type="ChEBI" id="CHEBI:77553"/>
    </reaction>
    <physiologicalReaction direction="left-to-right" evidence="15">
        <dbReference type="Rhea" id="RHEA:47301"/>
    </physiologicalReaction>
</comment>
<evidence type="ECO:0000256" key="7">
    <source>
        <dbReference type="ARBA" id="ARBA00022827"/>
    </source>
</evidence>
<comment type="catalytic activity">
    <reaction evidence="21">
        <text>(9Z,12Z)-octadecadienoyl-CoA + oxidized [electron-transfer flavoprotein] + H(+) = (2E,9Z,12Z)-octadecatrienoyl-CoA + reduced [electron-transfer flavoprotein]</text>
        <dbReference type="Rhea" id="RHEA:48188"/>
        <dbReference type="Rhea" id="RHEA-COMP:10685"/>
        <dbReference type="Rhea" id="RHEA-COMP:10686"/>
        <dbReference type="ChEBI" id="CHEBI:15378"/>
        <dbReference type="ChEBI" id="CHEBI:57383"/>
        <dbReference type="ChEBI" id="CHEBI:57692"/>
        <dbReference type="ChEBI" id="CHEBI:58307"/>
        <dbReference type="ChEBI" id="CHEBI:77558"/>
    </reaction>
    <physiologicalReaction direction="left-to-right" evidence="21">
        <dbReference type="Rhea" id="RHEA:48189"/>
    </physiologicalReaction>
</comment>
<comment type="catalytic activity">
    <reaction evidence="23">
        <text>(4Z,7Z,10Z,13Z,16Z,19Z)-docosahexaenoyl-CoA + oxidized [electron-transfer flavoprotein] + H(+) = (2E,4Z,7Z,10Z,13Z,16Z,19Z)-docosaheptaenoyl-CoA + reduced [electron-transfer flavoprotein]</text>
        <dbReference type="Rhea" id="RHEA:48184"/>
        <dbReference type="Rhea" id="RHEA-COMP:10685"/>
        <dbReference type="Rhea" id="RHEA-COMP:10686"/>
        <dbReference type="ChEBI" id="CHEBI:15378"/>
        <dbReference type="ChEBI" id="CHEBI:57692"/>
        <dbReference type="ChEBI" id="CHEBI:58307"/>
        <dbReference type="ChEBI" id="CHEBI:74298"/>
        <dbReference type="ChEBI" id="CHEBI:77559"/>
    </reaction>
    <physiologicalReaction direction="left-to-right" evidence="23">
        <dbReference type="Rhea" id="RHEA:48185"/>
    </physiologicalReaction>
</comment>
<comment type="catalytic activity">
    <reaction evidence="17">
        <text>eicosanoyl-CoA + oxidized [electron-transfer flavoprotein] + H(+) = (2E)-eicosenoyl-CoA + reduced [electron-transfer flavoprotein]</text>
        <dbReference type="Rhea" id="RHEA:47236"/>
        <dbReference type="Rhea" id="RHEA-COMP:10685"/>
        <dbReference type="Rhea" id="RHEA-COMP:10686"/>
        <dbReference type="ChEBI" id="CHEBI:15378"/>
        <dbReference type="ChEBI" id="CHEBI:57380"/>
        <dbReference type="ChEBI" id="CHEBI:57692"/>
        <dbReference type="ChEBI" id="CHEBI:58307"/>
        <dbReference type="ChEBI" id="CHEBI:74691"/>
    </reaction>
    <physiologicalReaction direction="left-to-right" evidence="17">
        <dbReference type="Rhea" id="RHEA:47237"/>
    </physiologicalReaction>
</comment>
<evidence type="ECO:0000256" key="2">
    <source>
        <dbReference type="ARBA" id="ARBA00004443"/>
    </source>
</evidence>
<dbReference type="PROSITE" id="PS00073">
    <property type="entry name" value="ACYL_COA_DH_2"/>
    <property type="match status" value="1"/>
</dbReference>
<dbReference type="GO" id="GO:0050660">
    <property type="term" value="F:flavin adenine dinucleotide binding"/>
    <property type="evidence" value="ECO:0007669"/>
    <property type="project" value="InterPro"/>
</dbReference>
<proteinExistence type="inferred from homology"/>
<evidence type="ECO:0000256" key="4">
    <source>
        <dbReference type="ARBA" id="ARBA00022553"/>
    </source>
</evidence>
<comment type="cofactor">
    <cofactor evidence="1 31">
        <name>FAD</name>
        <dbReference type="ChEBI" id="CHEBI:57692"/>
    </cofactor>
</comment>
<dbReference type="Gene3D" id="1.20.140.10">
    <property type="entry name" value="Butyryl-CoA Dehydrogenase, subunit A, domain 3"/>
    <property type="match status" value="2"/>
</dbReference>
<evidence type="ECO:0000259" key="35">
    <source>
        <dbReference type="Pfam" id="PF21343"/>
    </source>
</evidence>
<evidence type="ECO:0000256" key="14">
    <source>
        <dbReference type="ARBA" id="ARBA00047916"/>
    </source>
</evidence>
<dbReference type="SUPFAM" id="SSF56645">
    <property type="entry name" value="Acyl-CoA dehydrogenase NM domain-like"/>
    <property type="match status" value="1"/>
</dbReference>
<dbReference type="InterPro" id="IPR036250">
    <property type="entry name" value="AcylCo_DH-like_C"/>
</dbReference>
<feature type="domain" description="ACAD9/ACADV-like C-terminal" evidence="35">
    <location>
        <begin position="383"/>
        <end position="501"/>
    </location>
</feature>
<evidence type="ECO:0000256" key="30">
    <source>
        <dbReference type="ARBA" id="ARBA00076025"/>
    </source>
</evidence>
<dbReference type="InterPro" id="IPR046373">
    <property type="entry name" value="Acyl-CoA_Oxase/DH_mid-dom_sf"/>
</dbReference>